<evidence type="ECO:0000256" key="2">
    <source>
        <dbReference type="ARBA" id="ARBA00022448"/>
    </source>
</evidence>
<comment type="subcellular location">
    <subcellularLocation>
        <location evidence="1">Cell membrane</location>
        <topology evidence="1">Multi-pass membrane protein</topology>
    </subcellularLocation>
</comment>
<feature type="domain" description="Major facilitator superfamily (MFS) profile" evidence="9">
    <location>
        <begin position="21"/>
        <end position="429"/>
    </location>
</feature>
<feature type="transmembrane region" description="Helical" evidence="8">
    <location>
        <begin position="285"/>
        <end position="309"/>
    </location>
</feature>
<comment type="caution">
    <text evidence="10">The sequence shown here is derived from an EMBL/GenBank/DDBJ whole genome shotgun (WGS) entry which is preliminary data.</text>
</comment>
<feature type="transmembrane region" description="Helical" evidence="8">
    <location>
        <begin position="316"/>
        <end position="333"/>
    </location>
</feature>
<keyword evidence="2" id="KW-0813">Transport</keyword>
<keyword evidence="7 8" id="KW-0472">Membrane</keyword>
<dbReference type="EMBL" id="QYUQ01000002">
    <property type="protein sequence ID" value="RJG03338.1"/>
    <property type="molecule type" value="Genomic_DNA"/>
</dbReference>
<dbReference type="PANTHER" id="PTHR43528">
    <property type="entry name" value="ALPHA-KETOGLUTARATE PERMEASE"/>
    <property type="match status" value="1"/>
</dbReference>
<dbReference type="PROSITE" id="PS50850">
    <property type="entry name" value="MFS"/>
    <property type="match status" value="1"/>
</dbReference>
<feature type="transmembrane region" description="Helical" evidence="8">
    <location>
        <begin position="407"/>
        <end position="425"/>
    </location>
</feature>
<keyword evidence="3" id="KW-1003">Cell membrane</keyword>
<proteinExistence type="predicted"/>
<feature type="transmembrane region" description="Helical" evidence="8">
    <location>
        <begin position="157"/>
        <end position="182"/>
    </location>
</feature>
<dbReference type="InterPro" id="IPR011701">
    <property type="entry name" value="MFS"/>
</dbReference>
<dbReference type="InterPro" id="IPR020846">
    <property type="entry name" value="MFS_dom"/>
</dbReference>
<evidence type="ECO:0000256" key="4">
    <source>
        <dbReference type="ARBA" id="ARBA00022692"/>
    </source>
</evidence>
<sequence>MQQKSTADKLPPANRREQFKALGVASLGSMLEYFEFIIFVFLAPQISRHFSSPDMPEWLRLIQTFGIFAAGFLIRPVGGIIMAQIGDRVGRKRIFTLTLALMAGPTLVIGILPGYAVIGIWAPILLLLCRLAQGISLGGELPGAISFVSEQVSGRKVAFALGIMAAATSTGSLAGSAVVSGLTHMLGAEAMMNYGWRIPFIMGGIFGVLSVYLRRFTHETSVFEAMKAKMMLSERPPFAEMMSKHRFNLIGAMFLAACTTIVAAATQQFPITYFVTMKKLPMAEVSTILTLMLTFSGMGNILGGMLVSWRVFNLRNGYLLMQLCTVICMFWMFSQDTVDGLWLPAIFLGLSAGASMGLSLTFLARAFPAQIRYTGLATCYNIPIAIFGGTALIVLTYLARFSLDYPAFYPALFVLMSIVAATLLWPRRHAISPFDHDDPDFNPATHAEFQPKLTS</sequence>
<accession>A0A3A3G4D2</accession>
<dbReference type="PANTHER" id="PTHR43528:SF7">
    <property type="entry name" value="MFS TRANSPORTER"/>
    <property type="match status" value="1"/>
</dbReference>
<evidence type="ECO:0000313" key="11">
    <source>
        <dbReference type="Proteomes" id="UP000266327"/>
    </source>
</evidence>
<evidence type="ECO:0000256" key="3">
    <source>
        <dbReference type="ARBA" id="ARBA00022475"/>
    </source>
</evidence>
<feature type="transmembrane region" description="Helical" evidence="8">
    <location>
        <begin position="379"/>
        <end position="401"/>
    </location>
</feature>
<evidence type="ECO:0000256" key="7">
    <source>
        <dbReference type="ARBA" id="ARBA00023136"/>
    </source>
</evidence>
<dbReference type="Gene3D" id="1.20.1250.20">
    <property type="entry name" value="MFS general substrate transporter like domains"/>
    <property type="match status" value="1"/>
</dbReference>
<feature type="transmembrane region" description="Helical" evidence="8">
    <location>
        <begin position="94"/>
        <end position="112"/>
    </location>
</feature>
<feature type="transmembrane region" description="Helical" evidence="8">
    <location>
        <begin position="62"/>
        <end position="82"/>
    </location>
</feature>
<evidence type="ECO:0000313" key="10">
    <source>
        <dbReference type="EMBL" id="RJG03338.1"/>
    </source>
</evidence>
<keyword evidence="6 8" id="KW-1133">Transmembrane helix</keyword>
<keyword evidence="11" id="KW-1185">Reference proteome</keyword>
<keyword evidence="4 8" id="KW-0812">Transmembrane</keyword>
<dbReference type="GO" id="GO:0005886">
    <property type="term" value="C:plasma membrane"/>
    <property type="evidence" value="ECO:0007669"/>
    <property type="project" value="UniProtKB-SubCell"/>
</dbReference>
<dbReference type="Pfam" id="PF07690">
    <property type="entry name" value="MFS_1"/>
    <property type="match status" value="1"/>
</dbReference>
<protein>
    <submittedName>
        <fullName evidence="10">MFS transporter</fullName>
    </submittedName>
</protein>
<evidence type="ECO:0000259" key="9">
    <source>
        <dbReference type="PROSITE" id="PS50850"/>
    </source>
</evidence>
<feature type="transmembrane region" description="Helical" evidence="8">
    <location>
        <begin position="194"/>
        <end position="213"/>
    </location>
</feature>
<dbReference type="GO" id="GO:0015293">
    <property type="term" value="F:symporter activity"/>
    <property type="evidence" value="ECO:0007669"/>
    <property type="project" value="UniProtKB-KW"/>
</dbReference>
<feature type="transmembrane region" description="Helical" evidence="8">
    <location>
        <begin position="21"/>
        <end position="42"/>
    </location>
</feature>
<dbReference type="RefSeq" id="WP_119786833.1">
    <property type="nucleotide sequence ID" value="NZ_QYUQ01000002.1"/>
</dbReference>
<feature type="transmembrane region" description="Helical" evidence="8">
    <location>
        <begin position="345"/>
        <end position="367"/>
    </location>
</feature>
<dbReference type="AlphaFoldDB" id="A0A3A3G4D2"/>
<evidence type="ECO:0000256" key="6">
    <source>
        <dbReference type="ARBA" id="ARBA00022989"/>
    </source>
</evidence>
<evidence type="ECO:0000256" key="5">
    <source>
        <dbReference type="ARBA" id="ARBA00022847"/>
    </source>
</evidence>
<dbReference type="SUPFAM" id="SSF103473">
    <property type="entry name" value="MFS general substrate transporter"/>
    <property type="match status" value="1"/>
</dbReference>
<reference evidence="11" key="1">
    <citation type="submission" date="2018-09" db="EMBL/GenBank/DDBJ databases">
        <authorList>
            <person name="Zhu H."/>
        </authorList>
    </citation>
    <scope>NUCLEOTIDE SEQUENCE [LARGE SCALE GENOMIC DNA]</scope>
    <source>
        <strain evidence="11">K1S02-23</strain>
    </source>
</reference>
<gene>
    <name evidence="10" type="ORF">D3878_18520</name>
</gene>
<dbReference type="InterPro" id="IPR036259">
    <property type="entry name" value="MFS_trans_sf"/>
</dbReference>
<feature type="transmembrane region" description="Helical" evidence="8">
    <location>
        <begin position="118"/>
        <end position="137"/>
    </location>
</feature>
<organism evidence="10 11">
    <name type="scientific">Noviherbaspirillum sedimenti</name>
    <dbReference type="NCBI Taxonomy" id="2320865"/>
    <lineage>
        <taxon>Bacteria</taxon>
        <taxon>Pseudomonadati</taxon>
        <taxon>Pseudomonadota</taxon>
        <taxon>Betaproteobacteria</taxon>
        <taxon>Burkholderiales</taxon>
        <taxon>Oxalobacteraceae</taxon>
        <taxon>Noviherbaspirillum</taxon>
    </lineage>
</organism>
<keyword evidence="5" id="KW-0769">Symport</keyword>
<dbReference type="Proteomes" id="UP000266327">
    <property type="component" value="Unassembled WGS sequence"/>
</dbReference>
<name>A0A3A3G4D2_9BURK</name>
<evidence type="ECO:0000256" key="8">
    <source>
        <dbReference type="SAM" id="Phobius"/>
    </source>
</evidence>
<feature type="transmembrane region" description="Helical" evidence="8">
    <location>
        <begin position="247"/>
        <end position="265"/>
    </location>
</feature>
<evidence type="ECO:0000256" key="1">
    <source>
        <dbReference type="ARBA" id="ARBA00004651"/>
    </source>
</evidence>
<dbReference type="OrthoDB" id="6766492at2"/>
<dbReference type="InterPro" id="IPR051084">
    <property type="entry name" value="H+-coupled_symporters"/>
</dbReference>